<keyword evidence="1" id="KW-1133">Transmembrane helix</keyword>
<dbReference type="EMBL" id="CAMGYJ010000008">
    <property type="protein sequence ID" value="CAI0462905.1"/>
    <property type="molecule type" value="Genomic_DNA"/>
</dbReference>
<accession>A0AAV0NWI2</accession>
<keyword evidence="3" id="KW-1185">Reference proteome</keyword>
<gene>
    <name evidence="2" type="ORF">LITE_LOCUS35556</name>
</gene>
<feature type="transmembrane region" description="Helical" evidence="1">
    <location>
        <begin position="61"/>
        <end position="78"/>
    </location>
</feature>
<keyword evidence="1" id="KW-0472">Membrane</keyword>
<dbReference type="AlphaFoldDB" id="A0AAV0NWI2"/>
<dbReference type="Proteomes" id="UP001154282">
    <property type="component" value="Unassembled WGS sequence"/>
</dbReference>
<evidence type="ECO:0000256" key="1">
    <source>
        <dbReference type="SAM" id="Phobius"/>
    </source>
</evidence>
<evidence type="ECO:0000313" key="2">
    <source>
        <dbReference type="EMBL" id="CAI0462905.1"/>
    </source>
</evidence>
<sequence>MGSDATMCSRTTAKTSLSTARQVFSSSSIRPQWARAEAHSLRSCLLLCGLSPRMSMVWQQWLWGFIVSAGMLLISTSGRMQRRSMLKT</sequence>
<name>A0AAV0NWI2_9ROSI</name>
<organism evidence="2 3">
    <name type="scientific">Linum tenue</name>
    <dbReference type="NCBI Taxonomy" id="586396"/>
    <lineage>
        <taxon>Eukaryota</taxon>
        <taxon>Viridiplantae</taxon>
        <taxon>Streptophyta</taxon>
        <taxon>Embryophyta</taxon>
        <taxon>Tracheophyta</taxon>
        <taxon>Spermatophyta</taxon>
        <taxon>Magnoliopsida</taxon>
        <taxon>eudicotyledons</taxon>
        <taxon>Gunneridae</taxon>
        <taxon>Pentapetalae</taxon>
        <taxon>rosids</taxon>
        <taxon>fabids</taxon>
        <taxon>Malpighiales</taxon>
        <taxon>Linaceae</taxon>
        <taxon>Linum</taxon>
    </lineage>
</organism>
<proteinExistence type="predicted"/>
<reference evidence="2" key="1">
    <citation type="submission" date="2022-08" db="EMBL/GenBank/DDBJ databases">
        <authorList>
            <person name="Gutierrez-Valencia J."/>
        </authorList>
    </citation>
    <scope>NUCLEOTIDE SEQUENCE</scope>
</reference>
<evidence type="ECO:0000313" key="3">
    <source>
        <dbReference type="Proteomes" id="UP001154282"/>
    </source>
</evidence>
<keyword evidence="1" id="KW-0812">Transmembrane</keyword>
<protein>
    <submittedName>
        <fullName evidence="2">Uncharacterized protein</fullName>
    </submittedName>
</protein>
<comment type="caution">
    <text evidence="2">The sequence shown here is derived from an EMBL/GenBank/DDBJ whole genome shotgun (WGS) entry which is preliminary data.</text>
</comment>